<evidence type="ECO:0000313" key="1">
    <source>
        <dbReference type="EMBL" id="CAG7555229.1"/>
    </source>
</evidence>
<evidence type="ECO:0000313" key="2">
    <source>
        <dbReference type="Proteomes" id="UP000693738"/>
    </source>
</evidence>
<dbReference type="EMBL" id="CAJSTJ010000044">
    <property type="protein sequence ID" value="CAG7555229.1"/>
    <property type="molecule type" value="Genomic_DNA"/>
</dbReference>
<gene>
    <name evidence="1" type="ORF">FEQUK3_LOCUS933</name>
</gene>
<comment type="caution">
    <text evidence="1">The sequence shown here is derived from an EMBL/GenBank/DDBJ whole genome shotgun (WGS) entry which is preliminary data.</text>
</comment>
<protein>
    <submittedName>
        <fullName evidence="1">Uncharacterized protein</fullName>
    </submittedName>
</protein>
<proteinExistence type="predicted"/>
<accession>A0A8J2IK15</accession>
<name>A0A8J2IK15_FUSEQ</name>
<reference evidence="1" key="1">
    <citation type="submission" date="2021-05" db="EMBL/GenBank/DDBJ databases">
        <authorList>
            <person name="Khan N."/>
        </authorList>
    </citation>
    <scope>NUCLEOTIDE SEQUENCE</scope>
</reference>
<sequence>MCQQENSTKPATGEDRVLVNYCEWKFKRPGFKTLRKVSDCGSTTCVHSNSYVEPKEPTPKSLSFVTNPTDVPSRAMNYMRLETYPDPPFSKA</sequence>
<dbReference type="Proteomes" id="UP000693738">
    <property type="component" value="Unassembled WGS sequence"/>
</dbReference>
<dbReference type="AlphaFoldDB" id="A0A8J2IK15"/>
<organism evidence="1 2">
    <name type="scientific">Fusarium equiseti</name>
    <name type="common">Fusarium scirpi</name>
    <dbReference type="NCBI Taxonomy" id="61235"/>
    <lineage>
        <taxon>Eukaryota</taxon>
        <taxon>Fungi</taxon>
        <taxon>Dikarya</taxon>
        <taxon>Ascomycota</taxon>
        <taxon>Pezizomycotina</taxon>
        <taxon>Sordariomycetes</taxon>
        <taxon>Hypocreomycetidae</taxon>
        <taxon>Hypocreales</taxon>
        <taxon>Nectriaceae</taxon>
        <taxon>Fusarium</taxon>
        <taxon>Fusarium incarnatum-equiseti species complex</taxon>
    </lineage>
</organism>